<reference evidence="1" key="1">
    <citation type="submission" date="2020-02" db="EMBL/GenBank/DDBJ databases">
        <authorList>
            <person name="Shen X.-R."/>
            <person name="Zhang Y.-X."/>
        </authorList>
    </citation>
    <scope>NUCLEOTIDE SEQUENCE</scope>
    <source>
        <strain evidence="1">SYP-B3998</strain>
    </source>
</reference>
<name>A0A6G3ZZ01_9BACL</name>
<dbReference type="AlphaFoldDB" id="A0A6G3ZZ01"/>
<evidence type="ECO:0000313" key="1">
    <source>
        <dbReference type="EMBL" id="NEW06801.1"/>
    </source>
</evidence>
<protein>
    <submittedName>
        <fullName evidence="1">Zinc-binding dehydrogenase</fullName>
    </submittedName>
</protein>
<dbReference type="RefSeq" id="WP_163946466.1">
    <property type="nucleotide sequence ID" value="NZ_JAAIKC010000003.1"/>
</dbReference>
<proteinExistence type="predicted"/>
<dbReference type="Pfam" id="PF13602">
    <property type="entry name" value="ADH_zinc_N_2"/>
    <property type="match status" value="1"/>
</dbReference>
<dbReference type="Gene3D" id="3.90.180.10">
    <property type="entry name" value="Medium-chain alcohol dehydrogenases, catalytic domain"/>
    <property type="match status" value="1"/>
</dbReference>
<dbReference type="EMBL" id="JAAIKC010000003">
    <property type="protein sequence ID" value="NEW06801.1"/>
    <property type="molecule type" value="Genomic_DNA"/>
</dbReference>
<organism evidence="1">
    <name type="scientific">Paenibacillus sp. SYP-B3998</name>
    <dbReference type="NCBI Taxonomy" id="2678564"/>
    <lineage>
        <taxon>Bacteria</taxon>
        <taxon>Bacillati</taxon>
        <taxon>Bacillota</taxon>
        <taxon>Bacilli</taxon>
        <taxon>Bacillales</taxon>
        <taxon>Paenibacillaceae</taxon>
        <taxon>Paenibacillus</taxon>
    </lineage>
</organism>
<comment type="caution">
    <text evidence="1">The sequence shown here is derived from an EMBL/GenBank/DDBJ whole genome shotgun (WGS) entry which is preliminary data.</text>
</comment>
<gene>
    <name evidence="1" type="ORF">GK047_12340</name>
</gene>
<accession>A0A6G3ZZ01</accession>
<sequence>MMISNKTWIKLGSEICKAGLINRQYPLDQAAEAHRYADTGRKRGNVIIATSLTS</sequence>